<name>A0AAV1QMA9_SCOSC</name>
<accession>A0AAV1QMA9</accession>
<protein>
    <submittedName>
        <fullName evidence="2">CD209 antigen-like</fullName>
    </submittedName>
</protein>
<feature type="non-terminal residue" evidence="2">
    <location>
        <position position="113"/>
    </location>
</feature>
<evidence type="ECO:0000313" key="2">
    <source>
        <dbReference type="EMBL" id="CAK6984699.1"/>
    </source>
</evidence>
<dbReference type="EMBL" id="CAWUFR010002091">
    <property type="protein sequence ID" value="CAK6984699.1"/>
    <property type="molecule type" value="Genomic_DNA"/>
</dbReference>
<sequence>MTTKTRETTFSSHTNPNVYQHAEGIEEEDIYVNAEYNTGDKTPATSVTSVISTKLSNEIKSSDQANRHLSAVIKAKENFSSLTDQLKAENQQLKEENQQVKEENQQVKEENQQ</sequence>
<gene>
    <name evidence="2" type="ORF">FSCOSCO3_A000713</name>
</gene>
<feature type="region of interest" description="Disordered" evidence="1">
    <location>
        <begin position="90"/>
        <end position="113"/>
    </location>
</feature>
<dbReference type="AlphaFoldDB" id="A0AAV1QMA9"/>
<reference evidence="2 3" key="1">
    <citation type="submission" date="2024-01" db="EMBL/GenBank/DDBJ databases">
        <authorList>
            <person name="Alioto T."/>
            <person name="Alioto T."/>
            <person name="Gomez Garrido J."/>
        </authorList>
    </citation>
    <scope>NUCLEOTIDE SEQUENCE [LARGE SCALE GENOMIC DNA]</scope>
</reference>
<feature type="region of interest" description="Disordered" evidence="1">
    <location>
        <begin position="1"/>
        <end position="22"/>
    </location>
</feature>
<keyword evidence="3" id="KW-1185">Reference proteome</keyword>
<comment type="caution">
    <text evidence="2">The sequence shown here is derived from an EMBL/GenBank/DDBJ whole genome shotgun (WGS) entry which is preliminary data.</text>
</comment>
<feature type="compositionally biased region" description="Basic and acidic residues" evidence="1">
    <location>
        <begin position="92"/>
        <end position="113"/>
    </location>
</feature>
<feature type="compositionally biased region" description="Polar residues" evidence="1">
    <location>
        <begin position="8"/>
        <end position="18"/>
    </location>
</feature>
<proteinExistence type="predicted"/>
<evidence type="ECO:0000313" key="3">
    <source>
        <dbReference type="Proteomes" id="UP001314229"/>
    </source>
</evidence>
<evidence type="ECO:0000256" key="1">
    <source>
        <dbReference type="SAM" id="MobiDB-lite"/>
    </source>
</evidence>
<dbReference type="Proteomes" id="UP001314229">
    <property type="component" value="Unassembled WGS sequence"/>
</dbReference>
<organism evidence="2 3">
    <name type="scientific">Scomber scombrus</name>
    <name type="common">Atlantic mackerel</name>
    <name type="synonym">Scomber vernalis</name>
    <dbReference type="NCBI Taxonomy" id="13677"/>
    <lineage>
        <taxon>Eukaryota</taxon>
        <taxon>Metazoa</taxon>
        <taxon>Chordata</taxon>
        <taxon>Craniata</taxon>
        <taxon>Vertebrata</taxon>
        <taxon>Euteleostomi</taxon>
        <taxon>Actinopterygii</taxon>
        <taxon>Neopterygii</taxon>
        <taxon>Teleostei</taxon>
        <taxon>Neoteleostei</taxon>
        <taxon>Acanthomorphata</taxon>
        <taxon>Pelagiaria</taxon>
        <taxon>Scombriformes</taxon>
        <taxon>Scombridae</taxon>
        <taxon>Scomber</taxon>
    </lineage>
</organism>